<evidence type="ECO:0000256" key="7">
    <source>
        <dbReference type="ARBA" id="ARBA00023136"/>
    </source>
</evidence>
<dbReference type="GO" id="GO:0005886">
    <property type="term" value="C:plasma membrane"/>
    <property type="evidence" value="ECO:0007669"/>
    <property type="project" value="UniProtKB-SubCell"/>
</dbReference>
<dbReference type="PANTHER" id="PTHR32507">
    <property type="entry name" value="NA(+)/H(+) ANTIPORTER 1"/>
    <property type="match status" value="1"/>
</dbReference>
<feature type="transmembrane region" description="Helical" evidence="9">
    <location>
        <begin position="302"/>
        <end position="322"/>
    </location>
</feature>
<feature type="transmembrane region" description="Helical" evidence="9">
    <location>
        <begin position="100"/>
        <end position="122"/>
    </location>
</feature>
<proteinExistence type="predicted"/>
<keyword evidence="12" id="KW-1185">Reference proteome</keyword>
<protein>
    <submittedName>
        <fullName evidence="11">Sodium/proton antiporter (CPA1 family)</fullName>
    </submittedName>
</protein>
<evidence type="ECO:0000313" key="11">
    <source>
        <dbReference type="EMBL" id="ROR89396.1"/>
    </source>
</evidence>
<name>A0A3N2CPQ1_9ACTN</name>
<feature type="domain" description="Cation/H+ exchanger transmembrane" evidence="10">
    <location>
        <begin position="16"/>
        <end position="424"/>
    </location>
</feature>
<feature type="transmembrane region" description="Helical" evidence="9">
    <location>
        <begin position="31"/>
        <end position="48"/>
    </location>
</feature>
<dbReference type="AlphaFoldDB" id="A0A3N2CPQ1"/>
<evidence type="ECO:0000256" key="2">
    <source>
        <dbReference type="ARBA" id="ARBA00022448"/>
    </source>
</evidence>
<reference evidence="11 12" key="1">
    <citation type="submission" date="2018-11" db="EMBL/GenBank/DDBJ databases">
        <title>Sequencing the genomes of 1000 actinobacteria strains.</title>
        <authorList>
            <person name="Klenk H.-P."/>
        </authorList>
    </citation>
    <scope>NUCLEOTIDE SEQUENCE [LARGE SCALE GENOMIC DNA]</scope>
    <source>
        <strain evidence="11 12">DSM 12652</strain>
    </source>
</reference>
<dbReference type="InterPro" id="IPR006153">
    <property type="entry name" value="Cation/H_exchanger_TM"/>
</dbReference>
<feature type="transmembrane region" description="Helical" evidence="9">
    <location>
        <begin position="6"/>
        <end position="24"/>
    </location>
</feature>
<evidence type="ECO:0000256" key="1">
    <source>
        <dbReference type="ARBA" id="ARBA00004651"/>
    </source>
</evidence>
<keyword evidence="7 9" id="KW-0472">Membrane</keyword>
<feature type="transmembrane region" description="Helical" evidence="9">
    <location>
        <begin position="68"/>
        <end position="88"/>
    </location>
</feature>
<dbReference type="PANTHER" id="PTHR32507:SF8">
    <property type="entry name" value="CNH1P"/>
    <property type="match status" value="1"/>
</dbReference>
<sequence length="452" mass="47904">MTADLVYVVAGGALLLAVVLPQLLRHWAISAPMVLVVVGMLIGLTPLPDGMPLDPQDNRATIEHVTELTVLIALMGVGLAIDRPLSLLRRSSWRGWSPTWRLLVVAMPLTIGAVALLGWWVAGLAPAVALLLGAVLSPTDPVLASDVQVEGPRTGSEDPGVEGHDDVRFGLTSEAGLNDGLAFPFVYAAILLATEGAVGGWVWEWVGFYLVGKVVIGVLVGLAVGWALAKVAFRGRRRTEAPSVAERGESLLVLAALVSAYGVGEVAGGYGFLSVFVCAMTLRSAERGHEYHKAMHEVVERLERLFTLFVLLVLGIALTRGLLATLDWRGVLVGLALVLVVRPLAGYVALAPWARHPDEVGGTTGPERWAVSFFGVRGVGSLFYLAYAAGESGDLGTDWLWSTVAFTIVLSVMLHGVLATPVMKRLDRARGRGADADPDRDVPGRSASPLAS</sequence>
<keyword evidence="6" id="KW-0406">Ion transport</keyword>
<evidence type="ECO:0000256" key="8">
    <source>
        <dbReference type="SAM" id="MobiDB-lite"/>
    </source>
</evidence>
<dbReference type="Pfam" id="PF00999">
    <property type="entry name" value="Na_H_Exchanger"/>
    <property type="match status" value="1"/>
</dbReference>
<comment type="subcellular location">
    <subcellularLocation>
        <location evidence="1">Cell membrane</location>
        <topology evidence="1">Multi-pass membrane protein</topology>
    </subcellularLocation>
</comment>
<feature type="transmembrane region" description="Helical" evidence="9">
    <location>
        <begin position="210"/>
        <end position="233"/>
    </location>
</feature>
<keyword evidence="2" id="KW-0813">Transport</keyword>
<accession>A0A3N2CPQ1</accession>
<organism evidence="11 12">
    <name type="scientific">Nocardioides aurantiacus</name>
    <dbReference type="NCBI Taxonomy" id="86796"/>
    <lineage>
        <taxon>Bacteria</taxon>
        <taxon>Bacillati</taxon>
        <taxon>Actinomycetota</taxon>
        <taxon>Actinomycetes</taxon>
        <taxon>Propionibacteriales</taxon>
        <taxon>Nocardioidaceae</taxon>
        <taxon>Nocardioides</taxon>
    </lineage>
</organism>
<keyword evidence="4 9" id="KW-0812">Transmembrane</keyword>
<evidence type="ECO:0000256" key="4">
    <source>
        <dbReference type="ARBA" id="ARBA00022692"/>
    </source>
</evidence>
<feature type="transmembrane region" description="Helical" evidence="9">
    <location>
        <begin position="399"/>
        <end position="422"/>
    </location>
</feature>
<dbReference type="Proteomes" id="UP000281738">
    <property type="component" value="Unassembled WGS sequence"/>
</dbReference>
<gene>
    <name evidence="11" type="ORF">EDD33_0220</name>
</gene>
<feature type="transmembrane region" description="Helical" evidence="9">
    <location>
        <begin position="181"/>
        <end position="203"/>
    </location>
</feature>
<evidence type="ECO:0000256" key="9">
    <source>
        <dbReference type="SAM" id="Phobius"/>
    </source>
</evidence>
<feature type="transmembrane region" description="Helical" evidence="9">
    <location>
        <begin position="328"/>
        <end position="349"/>
    </location>
</feature>
<keyword evidence="5 9" id="KW-1133">Transmembrane helix</keyword>
<dbReference type="GO" id="GO:1902600">
    <property type="term" value="P:proton transmembrane transport"/>
    <property type="evidence" value="ECO:0007669"/>
    <property type="project" value="InterPro"/>
</dbReference>
<keyword evidence="3" id="KW-0050">Antiport</keyword>
<feature type="compositionally biased region" description="Basic and acidic residues" evidence="8">
    <location>
        <begin position="429"/>
        <end position="443"/>
    </location>
</feature>
<comment type="caution">
    <text evidence="11">The sequence shown here is derived from an EMBL/GenBank/DDBJ whole genome shotgun (WGS) entry which is preliminary data.</text>
</comment>
<dbReference type="EMBL" id="RKHO01000001">
    <property type="protein sequence ID" value="ROR89396.1"/>
    <property type="molecule type" value="Genomic_DNA"/>
</dbReference>
<evidence type="ECO:0000256" key="6">
    <source>
        <dbReference type="ARBA" id="ARBA00023065"/>
    </source>
</evidence>
<feature type="transmembrane region" description="Helical" evidence="9">
    <location>
        <begin position="253"/>
        <end position="282"/>
    </location>
</feature>
<evidence type="ECO:0000256" key="3">
    <source>
        <dbReference type="ARBA" id="ARBA00022449"/>
    </source>
</evidence>
<evidence type="ECO:0000256" key="5">
    <source>
        <dbReference type="ARBA" id="ARBA00022989"/>
    </source>
</evidence>
<evidence type="ECO:0000313" key="12">
    <source>
        <dbReference type="Proteomes" id="UP000281738"/>
    </source>
</evidence>
<evidence type="ECO:0000259" key="10">
    <source>
        <dbReference type="Pfam" id="PF00999"/>
    </source>
</evidence>
<dbReference type="RefSeq" id="WP_123388760.1">
    <property type="nucleotide sequence ID" value="NZ_RKHO01000001.1"/>
</dbReference>
<dbReference type="GO" id="GO:0015297">
    <property type="term" value="F:antiporter activity"/>
    <property type="evidence" value="ECO:0007669"/>
    <property type="project" value="UniProtKB-KW"/>
</dbReference>
<dbReference type="OrthoDB" id="9810860at2"/>
<feature type="region of interest" description="Disordered" evidence="8">
    <location>
        <begin position="429"/>
        <end position="452"/>
    </location>
</feature>